<sequence>MEPLAQTTTKITINDANTSPQPTTPYTTPHIYEFETPQVPHDEILRRFCAIIDVINNRVERARMTGLLAIDVSLIISDRETLWKVAESLDAHFGSSMTLGTVKVRHNGLANVDSWRHCEVPPQEYFDVVTPVIEEVRELKALCDMESVEEEEDGDEDVSPVSNPPDIREPVCDLNGVRDSPFAVTPSVLADLDAFWVKFAHTHIPGIPGTERGKACRDLYAVLRHWNRCLQNPPHNEVGYPLTVLMSYVLELESEAMTSIGHELSFLRFSGFIPGPGFSRIMDRYRGRVVSSFTRLTECGVKGFRNDMDAFIVRKGQIWHQRFWKLEWADWERETRGLNLWEYWGGG</sequence>
<dbReference type="AlphaFoldDB" id="A0A6A6RUL6"/>
<evidence type="ECO:0000313" key="1">
    <source>
        <dbReference type="EMBL" id="KAF2637704.1"/>
    </source>
</evidence>
<name>A0A6A6RUL6_9PLEO</name>
<accession>A0A6A6RUL6</accession>
<protein>
    <submittedName>
        <fullName evidence="1">Uncharacterized protein</fullName>
    </submittedName>
</protein>
<evidence type="ECO:0000313" key="2">
    <source>
        <dbReference type="Proteomes" id="UP000799753"/>
    </source>
</evidence>
<dbReference type="EMBL" id="MU006792">
    <property type="protein sequence ID" value="KAF2637704.1"/>
    <property type="molecule type" value="Genomic_DNA"/>
</dbReference>
<dbReference type="OrthoDB" id="10584211at2759"/>
<proteinExistence type="predicted"/>
<keyword evidence="2" id="KW-1185">Reference proteome</keyword>
<gene>
    <name evidence="1" type="ORF">P280DRAFT_530031</name>
</gene>
<reference evidence="1" key="1">
    <citation type="journal article" date="2020" name="Stud. Mycol.">
        <title>101 Dothideomycetes genomes: a test case for predicting lifestyles and emergence of pathogens.</title>
        <authorList>
            <person name="Haridas S."/>
            <person name="Albert R."/>
            <person name="Binder M."/>
            <person name="Bloem J."/>
            <person name="Labutti K."/>
            <person name="Salamov A."/>
            <person name="Andreopoulos B."/>
            <person name="Baker S."/>
            <person name="Barry K."/>
            <person name="Bills G."/>
            <person name="Bluhm B."/>
            <person name="Cannon C."/>
            <person name="Castanera R."/>
            <person name="Culley D."/>
            <person name="Daum C."/>
            <person name="Ezra D."/>
            <person name="Gonzalez J."/>
            <person name="Henrissat B."/>
            <person name="Kuo A."/>
            <person name="Liang C."/>
            <person name="Lipzen A."/>
            <person name="Lutzoni F."/>
            <person name="Magnuson J."/>
            <person name="Mondo S."/>
            <person name="Nolan M."/>
            <person name="Ohm R."/>
            <person name="Pangilinan J."/>
            <person name="Park H.-J."/>
            <person name="Ramirez L."/>
            <person name="Alfaro M."/>
            <person name="Sun H."/>
            <person name="Tritt A."/>
            <person name="Yoshinaga Y."/>
            <person name="Zwiers L.-H."/>
            <person name="Turgeon B."/>
            <person name="Goodwin S."/>
            <person name="Spatafora J."/>
            <person name="Crous P."/>
            <person name="Grigoriev I."/>
        </authorList>
    </citation>
    <scope>NUCLEOTIDE SEQUENCE</scope>
    <source>
        <strain evidence="1">CBS 473.64</strain>
    </source>
</reference>
<dbReference type="Proteomes" id="UP000799753">
    <property type="component" value="Unassembled WGS sequence"/>
</dbReference>
<organism evidence="1 2">
    <name type="scientific">Massarina eburnea CBS 473.64</name>
    <dbReference type="NCBI Taxonomy" id="1395130"/>
    <lineage>
        <taxon>Eukaryota</taxon>
        <taxon>Fungi</taxon>
        <taxon>Dikarya</taxon>
        <taxon>Ascomycota</taxon>
        <taxon>Pezizomycotina</taxon>
        <taxon>Dothideomycetes</taxon>
        <taxon>Pleosporomycetidae</taxon>
        <taxon>Pleosporales</taxon>
        <taxon>Massarineae</taxon>
        <taxon>Massarinaceae</taxon>
        <taxon>Massarina</taxon>
    </lineage>
</organism>